<dbReference type="Proteomes" id="UP001172102">
    <property type="component" value="Unassembled WGS sequence"/>
</dbReference>
<gene>
    <name evidence="3" type="ORF">B0H67DRAFT_567572</name>
</gene>
<sequence>MGVTDKMENDIITILQRRLRDVELHRLGYHRAVSDNRNKIDQRKSEIANITEAHRVTRRETLDGNATYRKNIQIIQAEQRELHERLLALNRKEQDIEARVQANDSRLRELDEQEGKNDEQLESLEREHVAYQERLARELEEWESEQRKALLRGGGAGTSLSFSPSPEIEVEELGNGSQPRRSGRKTTMNPRAVEFWQGSVVDEAGQAPTDSLCRKRTRSITNGDEEQEQQKKARRGEGDVHVAMHVDFNEIYQDGNPEYSHQIVQYPKHDGGWYILRCEEHNLHFGGNGKDALLAAGKHLDSEVHGKLGRANEGAIAKFGVRVWNCDADKAQLNNSMIKSATKSKQPETVTAPSKDGLNDNTLTRSINRGITNPIQGRVYCGKFNGGRVWTLLMLPAGDFTEVGVEGSIYQTDLVNGDLPACYQWRNGHLEWAKGFEDGGPQAHERHFPVLYFDNINIPPQGYIKLPSRGLCWAAAKELMPFDPNDPETRRAGGSLVAREYCRRAAAQMEERRWVHVFQGRPRPDRQSLSLRSTPEKEDQGVDDAPFATPSNKSRHSSPTTGHPSLSNGQLAAHIQLAKCAVEAAQHSPPEPRGSSQAHDSTLPGELAHDSTLPEELAHDSTLPGELAHDSTLPGELADETIFSSPRFDDC</sequence>
<evidence type="ECO:0000313" key="3">
    <source>
        <dbReference type="EMBL" id="KAK0724283.1"/>
    </source>
</evidence>
<proteinExistence type="predicted"/>
<feature type="compositionally biased region" description="Polar residues" evidence="2">
    <location>
        <begin position="175"/>
        <end position="189"/>
    </location>
</feature>
<name>A0AA40AYG8_9PEZI</name>
<feature type="region of interest" description="Disordered" evidence="2">
    <location>
        <begin position="206"/>
        <end position="237"/>
    </location>
</feature>
<reference evidence="3" key="1">
    <citation type="submission" date="2023-06" db="EMBL/GenBank/DDBJ databases">
        <title>Genome-scale phylogeny and comparative genomics of the fungal order Sordariales.</title>
        <authorList>
            <consortium name="Lawrence Berkeley National Laboratory"/>
            <person name="Hensen N."/>
            <person name="Bonometti L."/>
            <person name="Westerberg I."/>
            <person name="Brannstrom I.O."/>
            <person name="Guillou S."/>
            <person name="Cros-Aarteil S."/>
            <person name="Calhoun S."/>
            <person name="Haridas S."/>
            <person name="Kuo A."/>
            <person name="Mondo S."/>
            <person name="Pangilinan J."/>
            <person name="Riley R."/>
            <person name="Labutti K."/>
            <person name="Andreopoulos B."/>
            <person name="Lipzen A."/>
            <person name="Chen C."/>
            <person name="Yanf M."/>
            <person name="Daum C."/>
            <person name="Ng V."/>
            <person name="Clum A."/>
            <person name="Steindorff A."/>
            <person name="Ohm R."/>
            <person name="Martin F."/>
            <person name="Silar P."/>
            <person name="Natvig D."/>
            <person name="Lalanne C."/>
            <person name="Gautier V."/>
            <person name="Ament-Velasquez S.L."/>
            <person name="Kruys A."/>
            <person name="Hutchinson M.I."/>
            <person name="Powell A.J."/>
            <person name="Barry K."/>
            <person name="Miller A.N."/>
            <person name="Grigoriev I.V."/>
            <person name="Debuchy R."/>
            <person name="Gladieux P."/>
            <person name="Thoren M.H."/>
            <person name="Johannesson H."/>
        </authorList>
    </citation>
    <scope>NUCLEOTIDE SEQUENCE</scope>
    <source>
        <strain evidence="3">SMH4607-1</strain>
    </source>
</reference>
<feature type="compositionally biased region" description="Polar residues" evidence="2">
    <location>
        <begin position="341"/>
        <end position="352"/>
    </location>
</feature>
<feature type="compositionally biased region" description="Basic and acidic residues" evidence="2">
    <location>
        <begin position="228"/>
        <end position="237"/>
    </location>
</feature>
<feature type="coiled-coil region" evidence="1">
    <location>
        <begin position="72"/>
        <end position="152"/>
    </location>
</feature>
<dbReference type="AlphaFoldDB" id="A0AA40AYG8"/>
<dbReference type="EMBL" id="JAUKUA010000002">
    <property type="protein sequence ID" value="KAK0724283.1"/>
    <property type="molecule type" value="Genomic_DNA"/>
</dbReference>
<keyword evidence="4" id="KW-1185">Reference proteome</keyword>
<protein>
    <submittedName>
        <fullName evidence="3">Uncharacterized protein</fullName>
    </submittedName>
</protein>
<comment type="caution">
    <text evidence="3">The sequence shown here is derived from an EMBL/GenBank/DDBJ whole genome shotgun (WGS) entry which is preliminary data.</text>
</comment>
<evidence type="ECO:0000256" key="2">
    <source>
        <dbReference type="SAM" id="MobiDB-lite"/>
    </source>
</evidence>
<evidence type="ECO:0000256" key="1">
    <source>
        <dbReference type="SAM" id="Coils"/>
    </source>
</evidence>
<feature type="region of interest" description="Disordered" evidence="2">
    <location>
        <begin position="523"/>
        <end position="567"/>
    </location>
</feature>
<feature type="region of interest" description="Disordered" evidence="2">
    <location>
        <begin position="583"/>
        <end position="651"/>
    </location>
</feature>
<evidence type="ECO:0000313" key="4">
    <source>
        <dbReference type="Proteomes" id="UP001172102"/>
    </source>
</evidence>
<organism evidence="3 4">
    <name type="scientific">Lasiosphaeris hirsuta</name>
    <dbReference type="NCBI Taxonomy" id="260670"/>
    <lineage>
        <taxon>Eukaryota</taxon>
        <taxon>Fungi</taxon>
        <taxon>Dikarya</taxon>
        <taxon>Ascomycota</taxon>
        <taxon>Pezizomycotina</taxon>
        <taxon>Sordariomycetes</taxon>
        <taxon>Sordariomycetidae</taxon>
        <taxon>Sordariales</taxon>
        <taxon>Lasiosphaeriaceae</taxon>
        <taxon>Lasiosphaeris</taxon>
    </lineage>
</organism>
<accession>A0AA40AYG8</accession>
<feature type="region of interest" description="Disordered" evidence="2">
    <location>
        <begin position="153"/>
        <end position="189"/>
    </location>
</feature>
<feature type="region of interest" description="Disordered" evidence="2">
    <location>
        <begin position="341"/>
        <end position="362"/>
    </location>
</feature>
<feature type="compositionally biased region" description="Polar residues" evidence="2">
    <location>
        <begin position="549"/>
        <end position="567"/>
    </location>
</feature>
<keyword evidence="1" id="KW-0175">Coiled coil</keyword>